<dbReference type="SUPFAM" id="SSF69318">
    <property type="entry name" value="Integrin alpha N-terminal domain"/>
    <property type="match status" value="1"/>
</dbReference>
<proteinExistence type="predicted"/>
<protein>
    <recommendedName>
        <fullName evidence="5">VCBS repeat-containing protein</fullName>
    </recommendedName>
</protein>
<sequence>MHSPRLSGRRLGVAVLVSLAVTAGVPGAVPAVAATPADAAVLAITAGPLAAPAVAAGPDRGPVAVGTTAEEVPAKFPAAGLLINAGPTGFVTSVPGETQTSYQWTRYSDGATTVFPGRIGVGIGSDIVKTTEGTTTHRLYDMATGADPVLIDTGGPLSSYKFLTTPGSTFAMSATNTTGGTELHLVDNPDGTVRDRTVPGLPSDAVLSSVAVASSDTLVVQYSGTVGGAPSHRLALVDVTSGAITRDRESPVSGVLSALKASDTHLAWVEKPTTGTLAIGVARWDDAPASEPEHIPVGSGTTLAIDLVGDWVTYTTPGGITASAPNPLFPLTARSLKTGETVKVLDHVISSRIGPGDTQAVRGGSLAEGEGLYRVSIGENGAPEAKFLAATGVSTSAEIVSDDVPAVIDLNRSGGTATFHWALNRSSIVSGIELTHVASGRKWTPERYSGTNRTVSWNGTFTNGVAAYNGEYTWRITGTPRNGIGPPAERTGRFTLVNAPAPHDYSDSGTPDVLVRDYQGRLVSYDVRQTFWPVSSAPAPETTQLGNGWQIYDRLVAPGNLGGSPHADVIARDRSGLLWLYPGTGHTLGARVKVGTGWQIYDKIAGGSDLTNDGKPDLLATDKTGGLWLYPATGNVNAPFGARKKIGTGWGVYNQITATGNLGGAPAGDLVALDKDGLWVYYGKGDGTFAPRAKLGLNWSWGAFKSFIGVGDADRDGRNDLLAVGIGGSGYLLSGTGDWRQPFEETSDYTHGLSEGTEVAF</sequence>
<evidence type="ECO:0000256" key="1">
    <source>
        <dbReference type="ARBA" id="ARBA00022729"/>
    </source>
</evidence>
<evidence type="ECO:0000313" key="4">
    <source>
        <dbReference type="Proteomes" id="UP000037023"/>
    </source>
</evidence>
<organism evidence="3 4">
    <name type="scientific">Streptomyces viridochromogenes</name>
    <dbReference type="NCBI Taxonomy" id="1938"/>
    <lineage>
        <taxon>Bacteria</taxon>
        <taxon>Bacillati</taxon>
        <taxon>Actinomycetota</taxon>
        <taxon>Actinomycetes</taxon>
        <taxon>Kitasatosporales</taxon>
        <taxon>Streptomycetaceae</taxon>
        <taxon>Streptomyces</taxon>
    </lineage>
</organism>
<evidence type="ECO:0000313" key="3">
    <source>
        <dbReference type="EMBL" id="KOG13408.1"/>
    </source>
</evidence>
<dbReference type="OrthoDB" id="3921761at2"/>
<gene>
    <name evidence="3" type="ORF">ADK34_31010</name>
</gene>
<feature type="chain" id="PRO_5005585080" description="VCBS repeat-containing protein" evidence="2">
    <location>
        <begin position="34"/>
        <end position="761"/>
    </location>
</feature>
<dbReference type="InterPro" id="IPR028994">
    <property type="entry name" value="Integrin_alpha_N"/>
</dbReference>
<dbReference type="InterPro" id="IPR013517">
    <property type="entry name" value="FG-GAP"/>
</dbReference>
<feature type="signal peptide" evidence="2">
    <location>
        <begin position="1"/>
        <end position="33"/>
    </location>
</feature>
<dbReference type="Pfam" id="PF13517">
    <property type="entry name" value="FG-GAP_3"/>
    <property type="match status" value="1"/>
</dbReference>
<name>A0A0L8JIG5_STRVR</name>
<comment type="caution">
    <text evidence="3">The sequence shown here is derived from an EMBL/GenBank/DDBJ whole genome shotgun (WGS) entry which is preliminary data.</text>
</comment>
<dbReference type="EMBL" id="LGUP01000377">
    <property type="protein sequence ID" value="KOG13408.1"/>
    <property type="molecule type" value="Genomic_DNA"/>
</dbReference>
<dbReference type="PATRIC" id="fig|1938.6.peg.6649"/>
<dbReference type="Proteomes" id="UP000037023">
    <property type="component" value="Unassembled WGS sequence"/>
</dbReference>
<evidence type="ECO:0000256" key="2">
    <source>
        <dbReference type="SAM" id="SignalP"/>
    </source>
</evidence>
<dbReference type="Gene3D" id="2.115.10.10">
    <property type="entry name" value="Tachylectin 2"/>
    <property type="match status" value="1"/>
</dbReference>
<accession>A0A0L8JIG5</accession>
<keyword evidence="1 2" id="KW-0732">Signal</keyword>
<reference evidence="3 4" key="1">
    <citation type="submission" date="2015-06" db="EMBL/GenBank/DDBJ databases">
        <authorList>
            <person name="Hoefler B.C."/>
            <person name="Straight P.D."/>
        </authorList>
    </citation>
    <scope>NUCLEOTIDE SEQUENCE [LARGE SCALE GENOMIC DNA]</scope>
    <source>
        <strain evidence="3 4">NRRL 3427</strain>
    </source>
</reference>
<dbReference type="RefSeq" id="WP_051786766.1">
    <property type="nucleotide sequence ID" value="NZ_LGUP01000377.1"/>
</dbReference>
<dbReference type="AlphaFoldDB" id="A0A0L8JIG5"/>
<evidence type="ECO:0008006" key="5">
    <source>
        <dbReference type="Google" id="ProtNLM"/>
    </source>
</evidence>